<evidence type="ECO:0000313" key="3">
    <source>
        <dbReference type="Proteomes" id="UP001604336"/>
    </source>
</evidence>
<feature type="region of interest" description="Disordered" evidence="1">
    <location>
        <begin position="102"/>
        <end position="126"/>
    </location>
</feature>
<proteinExistence type="predicted"/>
<feature type="region of interest" description="Disordered" evidence="1">
    <location>
        <begin position="133"/>
        <end position="152"/>
    </location>
</feature>
<gene>
    <name evidence="2" type="ORF">Adt_21506</name>
</gene>
<keyword evidence="3" id="KW-1185">Reference proteome</keyword>
<accession>A0ABD1SZJ4</accession>
<comment type="caution">
    <text evidence="2">The sequence shown here is derived from an EMBL/GenBank/DDBJ whole genome shotgun (WGS) entry which is preliminary data.</text>
</comment>
<protein>
    <submittedName>
        <fullName evidence="2">Uncharacterized protein</fullName>
    </submittedName>
</protein>
<evidence type="ECO:0000256" key="1">
    <source>
        <dbReference type="SAM" id="MobiDB-lite"/>
    </source>
</evidence>
<feature type="region of interest" description="Disordered" evidence="1">
    <location>
        <begin position="33"/>
        <end position="56"/>
    </location>
</feature>
<dbReference type="EMBL" id="JBFOLK010000006">
    <property type="protein sequence ID" value="KAL2505885.1"/>
    <property type="molecule type" value="Genomic_DNA"/>
</dbReference>
<dbReference type="Proteomes" id="UP001604336">
    <property type="component" value="Unassembled WGS sequence"/>
</dbReference>
<reference evidence="3" key="1">
    <citation type="submission" date="2024-07" db="EMBL/GenBank/DDBJ databases">
        <title>Two chromosome-level genome assemblies of Korean endemic species Abeliophyllum distichum and Forsythia ovata (Oleaceae).</title>
        <authorList>
            <person name="Jang H."/>
        </authorList>
    </citation>
    <scope>NUCLEOTIDE SEQUENCE [LARGE SCALE GENOMIC DNA]</scope>
</reference>
<sequence>MAESLYLWFRHSFGFEMPLHIFQTVYLPKKFPKKNDKGRRRSADFEQENRPTPSLARMMAAKVKELRVGSTEENRQKKAIEEVSKEATLEEVQNIATTLVSEELSSRDDELLAKKKKTGPPVRARPMLKRIMQGTKTAENMAGKEKRLRWLR</sequence>
<organism evidence="2 3">
    <name type="scientific">Abeliophyllum distichum</name>
    <dbReference type="NCBI Taxonomy" id="126358"/>
    <lineage>
        <taxon>Eukaryota</taxon>
        <taxon>Viridiplantae</taxon>
        <taxon>Streptophyta</taxon>
        <taxon>Embryophyta</taxon>
        <taxon>Tracheophyta</taxon>
        <taxon>Spermatophyta</taxon>
        <taxon>Magnoliopsida</taxon>
        <taxon>eudicotyledons</taxon>
        <taxon>Gunneridae</taxon>
        <taxon>Pentapetalae</taxon>
        <taxon>asterids</taxon>
        <taxon>lamiids</taxon>
        <taxon>Lamiales</taxon>
        <taxon>Oleaceae</taxon>
        <taxon>Forsythieae</taxon>
        <taxon>Abeliophyllum</taxon>
    </lineage>
</organism>
<name>A0ABD1SZJ4_9LAMI</name>
<feature type="compositionally biased region" description="Basic and acidic residues" evidence="1">
    <location>
        <begin position="104"/>
        <end position="113"/>
    </location>
</feature>
<evidence type="ECO:0000313" key="2">
    <source>
        <dbReference type="EMBL" id="KAL2505885.1"/>
    </source>
</evidence>
<dbReference type="AlphaFoldDB" id="A0ABD1SZJ4"/>